<reference evidence="1" key="1">
    <citation type="journal article" date="2021" name="New Phytol.">
        <title>Evolutionary innovations through gain and loss of genes in the ectomycorrhizal Boletales.</title>
        <authorList>
            <person name="Wu G."/>
            <person name="Miyauchi S."/>
            <person name="Morin E."/>
            <person name="Kuo A."/>
            <person name="Drula E."/>
            <person name="Varga T."/>
            <person name="Kohler A."/>
            <person name="Feng B."/>
            <person name="Cao Y."/>
            <person name="Lipzen A."/>
            <person name="Daum C."/>
            <person name="Hundley H."/>
            <person name="Pangilinan J."/>
            <person name="Johnson J."/>
            <person name="Barry K."/>
            <person name="LaButti K."/>
            <person name="Ng V."/>
            <person name="Ahrendt S."/>
            <person name="Min B."/>
            <person name="Choi I.G."/>
            <person name="Park H."/>
            <person name="Plett J.M."/>
            <person name="Magnuson J."/>
            <person name="Spatafora J.W."/>
            <person name="Nagy L.G."/>
            <person name="Henrissat B."/>
            <person name="Grigoriev I.V."/>
            <person name="Yang Z.L."/>
            <person name="Xu J."/>
            <person name="Martin F.M."/>
        </authorList>
    </citation>
    <scope>NUCLEOTIDE SEQUENCE</scope>
    <source>
        <strain evidence="1">KKN 215</strain>
    </source>
</reference>
<evidence type="ECO:0000313" key="1">
    <source>
        <dbReference type="EMBL" id="KAH8101862.1"/>
    </source>
</evidence>
<evidence type="ECO:0008006" key="3">
    <source>
        <dbReference type="Google" id="ProtNLM"/>
    </source>
</evidence>
<name>A0A8K0URQ3_9AGAR</name>
<sequence>MASIPATLIPELLVEIFRAVLDHHNQQVLKYFWPKYFPFWDAYKAWESLVGFTLVCQHWRETALRAAILWRDVCVGDGSPLSRRISQLLLDRSGQVTLRLTLIVRDTVTGDIPTIIAALHRVERLQICLTKVMTMTTPEPYLRALASPTALHNLRELYVGLDPSAVGGVLDVPFAASHHLLEKLEVLHVKHVRYLEVCCLFRRNLRVLRVEYTHGQVLVQGLLQALANMPLLEEIILRSISNVPSTQARHAVTQLPVIALPHLRRIKVIDDDLQRSCNLLDNLHFPSNVVTTSGVHFGLPNKWFSHNPNPLEDLQGFLVILSKLAGHGIIGTIPLARHLALTILEGQCGVRIEAYASVADPIAPFFICRARNLVLSLGHCLDGLCSLSHDAFLAGVQQLTLRAEEDCIDMAFSNSVSKLKNLQVLYLENAQRVCEALVQARTISYATGIKEYPFPSLRILTFSTVIFRFDSPDDEGYGRNPDELIWQLLEMVEARYETGRPLETLAVRKSKHFGQEDVEVLGVFVARVDWDGKILRSEDDFYES</sequence>
<dbReference type="SUPFAM" id="SSF52047">
    <property type="entry name" value="RNI-like"/>
    <property type="match status" value="1"/>
</dbReference>
<dbReference type="AlphaFoldDB" id="A0A8K0URQ3"/>
<gene>
    <name evidence="1" type="ORF">BXZ70DRAFT_81196</name>
</gene>
<dbReference type="OrthoDB" id="3139399at2759"/>
<evidence type="ECO:0000313" key="2">
    <source>
        <dbReference type="Proteomes" id="UP000813824"/>
    </source>
</evidence>
<organism evidence="1 2">
    <name type="scientific">Cristinia sonorae</name>
    <dbReference type="NCBI Taxonomy" id="1940300"/>
    <lineage>
        <taxon>Eukaryota</taxon>
        <taxon>Fungi</taxon>
        <taxon>Dikarya</taxon>
        <taxon>Basidiomycota</taxon>
        <taxon>Agaricomycotina</taxon>
        <taxon>Agaricomycetes</taxon>
        <taxon>Agaricomycetidae</taxon>
        <taxon>Agaricales</taxon>
        <taxon>Pleurotineae</taxon>
        <taxon>Stephanosporaceae</taxon>
        <taxon>Cristinia</taxon>
    </lineage>
</organism>
<protein>
    <recommendedName>
        <fullName evidence="3">F-box domain-containing protein</fullName>
    </recommendedName>
</protein>
<accession>A0A8K0URQ3</accession>
<dbReference type="Proteomes" id="UP000813824">
    <property type="component" value="Unassembled WGS sequence"/>
</dbReference>
<comment type="caution">
    <text evidence="1">The sequence shown here is derived from an EMBL/GenBank/DDBJ whole genome shotgun (WGS) entry which is preliminary data.</text>
</comment>
<dbReference type="EMBL" id="JAEVFJ010000011">
    <property type="protein sequence ID" value="KAH8101862.1"/>
    <property type="molecule type" value="Genomic_DNA"/>
</dbReference>
<proteinExistence type="predicted"/>
<keyword evidence="2" id="KW-1185">Reference proteome</keyword>